<gene>
    <name evidence="3" type="ORF">ACFSX5_11715</name>
</gene>
<name>A0ABW5QL53_9HYPH</name>
<dbReference type="Gene3D" id="3.40.1440.10">
    <property type="entry name" value="GIY-YIG endonuclease"/>
    <property type="match status" value="1"/>
</dbReference>
<organism evidence="3 4">
    <name type="scientific">Devosia albogilva</name>
    <dbReference type="NCBI Taxonomy" id="429726"/>
    <lineage>
        <taxon>Bacteria</taxon>
        <taxon>Pseudomonadati</taxon>
        <taxon>Pseudomonadota</taxon>
        <taxon>Alphaproteobacteria</taxon>
        <taxon>Hyphomicrobiales</taxon>
        <taxon>Devosiaceae</taxon>
        <taxon>Devosia</taxon>
    </lineage>
</organism>
<evidence type="ECO:0000256" key="1">
    <source>
        <dbReference type="ARBA" id="ARBA00007435"/>
    </source>
</evidence>
<keyword evidence="4" id="KW-1185">Reference proteome</keyword>
<dbReference type="SMART" id="SM00465">
    <property type="entry name" value="GIYc"/>
    <property type="match status" value="1"/>
</dbReference>
<feature type="domain" description="GIY-YIG" evidence="2">
    <location>
        <begin position="1"/>
        <end position="78"/>
    </location>
</feature>
<evidence type="ECO:0000313" key="3">
    <source>
        <dbReference type="EMBL" id="MFD2648460.1"/>
    </source>
</evidence>
<proteinExistence type="inferred from homology"/>
<accession>A0ABW5QL53</accession>
<dbReference type="PANTHER" id="PTHR34477:SF5">
    <property type="entry name" value="BSL5627 PROTEIN"/>
    <property type="match status" value="1"/>
</dbReference>
<sequence length="97" mass="11652">MKGYVYILASRRNGTLYTGVTSSLSRRLLEHRHQLTPGFTSRYGVRTLVWFEEHDWVVDAIQREKNIKKYPRQWKLNLIEAQNPEWLDLTWQLFDAD</sequence>
<comment type="similarity">
    <text evidence="1">Belongs to the UPF0213 family.</text>
</comment>
<dbReference type="Proteomes" id="UP001597521">
    <property type="component" value="Unassembled WGS sequence"/>
</dbReference>
<dbReference type="EMBL" id="JBHUNP010000001">
    <property type="protein sequence ID" value="MFD2648460.1"/>
    <property type="molecule type" value="Genomic_DNA"/>
</dbReference>
<evidence type="ECO:0000313" key="4">
    <source>
        <dbReference type="Proteomes" id="UP001597521"/>
    </source>
</evidence>
<dbReference type="PANTHER" id="PTHR34477">
    <property type="entry name" value="UPF0213 PROTEIN YHBQ"/>
    <property type="match status" value="1"/>
</dbReference>
<reference evidence="4" key="1">
    <citation type="journal article" date="2019" name="Int. J. Syst. Evol. Microbiol.">
        <title>The Global Catalogue of Microorganisms (GCM) 10K type strain sequencing project: providing services to taxonomists for standard genome sequencing and annotation.</title>
        <authorList>
            <consortium name="The Broad Institute Genomics Platform"/>
            <consortium name="The Broad Institute Genome Sequencing Center for Infectious Disease"/>
            <person name="Wu L."/>
            <person name="Ma J."/>
        </authorList>
    </citation>
    <scope>NUCLEOTIDE SEQUENCE [LARGE SCALE GENOMIC DNA]</scope>
    <source>
        <strain evidence="4">CCM 7427</strain>
    </source>
</reference>
<dbReference type="InterPro" id="IPR000305">
    <property type="entry name" value="GIY-YIG_endonuc"/>
</dbReference>
<dbReference type="PROSITE" id="PS50164">
    <property type="entry name" value="GIY_YIG"/>
    <property type="match status" value="1"/>
</dbReference>
<dbReference type="SUPFAM" id="SSF82771">
    <property type="entry name" value="GIY-YIG endonuclease"/>
    <property type="match status" value="1"/>
</dbReference>
<dbReference type="InterPro" id="IPR035901">
    <property type="entry name" value="GIY-YIG_endonuc_sf"/>
</dbReference>
<dbReference type="CDD" id="cd10448">
    <property type="entry name" value="GIY-YIG_unchar_3"/>
    <property type="match status" value="1"/>
</dbReference>
<comment type="caution">
    <text evidence="3">The sequence shown here is derived from an EMBL/GenBank/DDBJ whole genome shotgun (WGS) entry which is preliminary data.</text>
</comment>
<dbReference type="RefSeq" id="WP_386833641.1">
    <property type="nucleotide sequence ID" value="NZ_JBHUNP010000001.1"/>
</dbReference>
<dbReference type="Pfam" id="PF01541">
    <property type="entry name" value="GIY-YIG"/>
    <property type="match status" value="1"/>
</dbReference>
<evidence type="ECO:0000259" key="2">
    <source>
        <dbReference type="PROSITE" id="PS50164"/>
    </source>
</evidence>
<protein>
    <submittedName>
        <fullName evidence="3">GIY-YIG nuclease family protein</fullName>
    </submittedName>
</protein>
<dbReference type="InterPro" id="IPR050190">
    <property type="entry name" value="UPF0213_domain"/>
</dbReference>